<organism evidence="12 13">
    <name type="scientific">Rheinheimera tilapiae</name>
    <dbReference type="NCBI Taxonomy" id="875043"/>
    <lineage>
        <taxon>Bacteria</taxon>
        <taxon>Pseudomonadati</taxon>
        <taxon>Pseudomonadota</taxon>
        <taxon>Gammaproteobacteria</taxon>
        <taxon>Chromatiales</taxon>
        <taxon>Chromatiaceae</taxon>
        <taxon>Rheinheimera</taxon>
    </lineage>
</organism>
<evidence type="ECO:0000313" key="13">
    <source>
        <dbReference type="Proteomes" id="UP001589813"/>
    </source>
</evidence>
<keyword evidence="1" id="KW-0813">Transport</keyword>
<dbReference type="NCBIfam" id="TIGR02142">
    <property type="entry name" value="modC_ABC"/>
    <property type="match status" value="1"/>
</dbReference>
<dbReference type="EMBL" id="JBHLXP010000001">
    <property type="protein sequence ID" value="MFC0047131.1"/>
    <property type="molecule type" value="Genomic_DNA"/>
</dbReference>
<keyword evidence="3 9" id="KW-0500">Molybdenum</keyword>
<keyword evidence="2" id="KW-1003">Cell membrane</keyword>
<dbReference type="RefSeq" id="WP_377240090.1">
    <property type="nucleotide sequence ID" value="NZ_JBHLXP010000001.1"/>
</dbReference>
<dbReference type="InterPro" id="IPR003439">
    <property type="entry name" value="ABC_transporter-like_ATP-bd"/>
</dbReference>
<sequence>MTALRIKAHWQRHHFNLNIDTTLPASGITALFGRSGCGKSSLLRLIAGLEIVPDATVMFADHPWQHQQNFVPLHRRRIGLVFQQSGLLPHLSTEQNLLYGFQRVPPDLRRLMPADVIRMLELQPLLRQPLASLSGGQQQRLALGRALLANPQLLLLDEPFAALDNQSKTAILPYIRTLVDETGIPLFFVSHDSREVEKLADQLVLMDAGQITEQSSLTAALANPNNPLFDGSDIISLFFGVPAEKDSWGRIPVLSNACCLWLGDCTAPIPTSQGQIRLSIRAKDVSLALSPIADLSIQNQLPAQIINIIPYRQQFLIQLQLADGQLLQAEITPYAVAQLKLTIGLQVFALVKAIAIR</sequence>
<dbReference type="Pfam" id="PF00005">
    <property type="entry name" value="ABC_tran"/>
    <property type="match status" value="1"/>
</dbReference>
<dbReference type="SUPFAM" id="SSF50331">
    <property type="entry name" value="MOP-like"/>
    <property type="match status" value="1"/>
</dbReference>
<evidence type="ECO:0000256" key="9">
    <source>
        <dbReference type="PROSITE-ProRule" id="PRU01213"/>
    </source>
</evidence>
<evidence type="ECO:0000256" key="8">
    <source>
        <dbReference type="ARBA" id="ARBA00023136"/>
    </source>
</evidence>
<dbReference type="SUPFAM" id="SSF52540">
    <property type="entry name" value="P-loop containing nucleoside triphosphate hydrolases"/>
    <property type="match status" value="1"/>
</dbReference>
<dbReference type="InterPro" id="IPR011868">
    <property type="entry name" value="ModC_ABC_ATP-bd"/>
</dbReference>
<dbReference type="GO" id="GO:0005524">
    <property type="term" value="F:ATP binding"/>
    <property type="evidence" value="ECO:0007669"/>
    <property type="project" value="UniProtKB-KW"/>
</dbReference>
<dbReference type="InterPro" id="IPR017871">
    <property type="entry name" value="ABC_transporter-like_CS"/>
</dbReference>
<evidence type="ECO:0000313" key="12">
    <source>
        <dbReference type="EMBL" id="MFC0047131.1"/>
    </source>
</evidence>
<proteinExistence type="predicted"/>
<gene>
    <name evidence="12" type="primary">modC</name>
    <name evidence="12" type="ORF">ACFFJP_02365</name>
</gene>
<evidence type="ECO:0000256" key="5">
    <source>
        <dbReference type="ARBA" id="ARBA00022741"/>
    </source>
</evidence>
<feature type="domain" description="Mop" evidence="11">
    <location>
        <begin position="294"/>
        <end position="357"/>
    </location>
</feature>
<dbReference type="PROSITE" id="PS51866">
    <property type="entry name" value="MOP"/>
    <property type="match status" value="1"/>
</dbReference>
<dbReference type="SMART" id="SM00382">
    <property type="entry name" value="AAA"/>
    <property type="match status" value="1"/>
</dbReference>
<evidence type="ECO:0000256" key="1">
    <source>
        <dbReference type="ARBA" id="ARBA00022448"/>
    </source>
</evidence>
<dbReference type="PROSITE" id="PS50893">
    <property type="entry name" value="ABC_TRANSPORTER_2"/>
    <property type="match status" value="1"/>
</dbReference>
<dbReference type="Gene3D" id="3.40.50.300">
    <property type="entry name" value="P-loop containing nucleotide triphosphate hydrolases"/>
    <property type="match status" value="1"/>
</dbReference>
<feature type="domain" description="ABC transporter" evidence="10">
    <location>
        <begin position="1"/>
        <end position="233"/>
    </location>
</feature>
<keyword evidence="4" id="KW-0997">Cell inner membrane</keyword>
<evidence type="ECO:0000256" key="6">
    <source>
        <dbReference type="ARBA" id="ARBA00022840"/>
    </source>
</evidence>
<keyword evidence="6 12" id="KW-0067">ATP-binding</keyword>
<dbReference type="PROSITE" id="PS00211">
    <property type="entry name" value="ABC_TRANSPORTER_1"/>
    <property type="match status" value="1"/>
</dbReference>
<dbReference type="InterPro" id="IPR003593">
    <property type="entry name" value="AAA+_ATPase"/>
</dbReference>
<evidence type="ECO:0000256" key="7">
    <source>
        <dbReference type="ARBA" id="ARBA00022967"/>
    </source>
</evidence>
<name>A0ABV6B8E2_9GAMM</name>
<accession>A0ABV6B8E2</accession>
<dbReference type="PANTHER" id="PTHR43514">
    <property type="entry name" value="ABC TRANSPORTER I FAMILY MEMBER 10"/>
    <property type="match status" value="1"/>
</dbReference>
<dbReference type="InterPro" id="IPR008995">
    <property type="entry name" value="Mo/tungstate-bd_C_term_dom"/>
</dbReference>
<evidence type="ECO:0000259" key="11">
    <source>
        <dbReference type="PROSITE" id="PS51866"/>
    </source>
</evidence>
<protein>
    <submittedName>
        <fullName evidence="12">Molybdenum ABC transporter ATP-binding protein</fullName>
    </submittedName>
</protein>
<reference evidence="12 13" key="1">
    <citation type="submission" date="2024-09" db="EMBL/GenBank/DDBJ databases">
        <authorList>
            <person name="Sun Q."/>
            <person name="Mori K."/>
        </authorList>
    </citation>
    <scope>NUCLEOTIDE SEQUENCE [LARGE SCALE GENOMIC DNA]</scope>
    <source>
        <strain evidence="12 13">KCTC 23315</strain>
    </source>
</reference>
<dbReference type="Proteomes" id="UP001589813">
    <property type="component" value="Unassembled WGS sequence"/>
</dbReference>
<keyword evidence="13" id="KW-1185">Reference proteome</keyword>
<evidence type="ECO:0000259" key="10">
    <source>
        <dbReference type="PROSITE" id="PS50893"/>
    </source>
</evidence>
<keyword evidence="5" id="KW-0547">Nucleotide-binding</keyword>
<dbReference type="InterPro" id="IPR027417">
    <property type="entry name" value="P-loop_NTPase"/>
</dbReference>
<dbReference type="PANTHER" id="PTHR43514:SF10">
    <property type="entry name" value="MOLYBDENUM IMPORT ATP-BINDING PROTEIN MODC 2"/>
    <property type="match status" value="1"/>
</dbReference>
<comment type="caution">
    <text evidence="12">The sequence shown here is derived from an EMBL/GenBank/DDBJ whole genome shotgun (WGS) entry which is preliminary data.</text>
</comment>
<evidence type="ECO:0000256" key="2">
    <source>
        <dbReference type="ARBA" id="ARBA00022475"/>
    </source>
</evidence>
<evidence type="ECO:0000256" key="3">
    <source>
        <dbReference type="ARBA" id="ARBA00022505"/>
    </source>
</evidence>
<dbReference type="Pfam" id="PF03459">
    <property type="entry name" value="TOBE"/>
    <property type="match status" value="1"/>
</dbReference>
<dbReference type="InterPro" id="IPR050334">
    <property type="entry name" value="Molybdenum_import_ModC"/>
</dbReference>
<dbReference type="InterPro" id="IPR005116">
    <property type="entry name" value="Transp-assoc_OB_typ1"/>
</dbReference>
<keyword evidence="8" id="KW-0472">Membrane</keyword>
<dbReference type="Gene3D" id="2.40.50.100">
    <property type="match status" value="1"/>
</dbReference>
<dbReference type="InterPro" id="IPR004606">
    <property type="entry name" value="Mop_domain"/>
</dbReference>
<evidence type="ECO:0000256" key="4">
    <source>
        <dbReference type="ARBA" id="ARBA00022519"/>
    </source>
</evidence>
<keyword evidence="7" id="KW-1278">Translocase</keyword>